<keyword evidence="1" id="KW-0560">Oxidoreductase</keyword>
<dbReference type="PANTHER" id="PTHR10668">
    <property type="entry name" value="PHYTOENE DEHYDROGENASE"/>
    <property type="match status" value="1"/>
</dbReference>
<dbReference type="EC" id="1.4.3.24" evidence="1"/>
<keyword evidence="2" id="KW-1185">Reference proteome</keyword>
<dbReference type="PANTHER" id="PTHR10668:SF103">
    <property type="entry name" value="PYRIDINE NUCLEOTIDE-DISULFIDE OXIDOREDUCTASE DOMAIN-CONTAINING PROTEIN 2"/>
    <property type="match status" value="1"/>
</dbReference>
<reference evidence="1 2" key="1">
    <citation type="submission" date="2018-09" db="EMBL/GenBank/DDBJ databases">
        <authorList>
            <person name="Tagini F."/>
        </authorList>
    </citation>
    <scope>NUCLEOTIDE SEQUENCE [LARGE SCALE GENOMIC DNA]</scope>
    <source>
        <strain evidence="1 2">MK13</strain>
    </source>
</reference>
<dbReference type="GO" id="GO:0016491">
    <property type="term" value="F:oxidoreductase activity"/>
    <property type="evidence" value="ECO:0007669"/>
    <property type="project" value="UniProtKB-KW"/>
</dbReference>
<evidence type="ECO:0000313" key="1">
    <source>
        <dbReference type="EMBL" id="VBA39853.1"/>
    </source>
</evidence>
<dbReference type="AlphaFoldDB" id="A0A498Q587"/>
<dbReference type="SUPFAM" id="SSF51905">
    <property type="entry name" value="FAD/NAD(P)-binding domain"/>
    <property type="match status" value="1"/>
</dbReference>
<proteinExistence type="predicted"/>
<dbReference type="Pfam" id="PF13450">
    <property type="entry name" value="NAD_binding_8"/>
    <property type="match status" value="1"/>
</dbReference>
<name>A0A498Q587_9MYCO</name>
<sequence length="235" mass="25218">MTDYDAIVVGAGHNGLTAAAVLQRAGLRTLCLEANTYAGGMAATVELIDGFRYEIAGSVQFPTASQITKELGLDTLPTVDPAVMSTNIGESGEEPMIFYRDPMQLMTHLDERHGLEAVTGMAELIGWSHGPAKALGRFDVRQPPKTLDEMYACAANEAERRAIHEMLFGSAMDVIDRLLPDKDKHAVMCGMLAFLAVNSTYRGPYTPGSATCLAFALAIPQDNTGGTAMMTKLDE</sequence>
<accession>A0A498Q587</accession>
<dbReference type="GO" id="GO:0005829">
    <property type="term" value="C:cytosol"/>
    <property type="evidence" value="ECO:0007669"/>
    <property type="project" value="TreeGrafter"/>
</dbReference>
<evidence type="ECO:0000313" key="2">
    <source>
        <dbReference type="Proteomes" id="UP000267289"/>
    </source>
</evidence>
<dbReference type="Gene3D" id="3.50.50.60">
    <property type="entry name" value="FAD/NAD(P)-binding domain"/>
    <property type="match status" value="1"/>
</dbReference>
<protein>
    <submittedName>
        <fullName evidence="1">Pseudooxynicotine oxidase</fullName>
        <ecNumber evidence="1">1.4.3.24</ecNumber>
    </submittedName>
</protein>
<dbReference type="Proteomes" id="UP000267289">
    <property type="component" value="Unassembled WGS sequence"/>
</dbReference>
<dbReference type="InterPro" id="IPR036188">
    <property type="entry name" value="FAD/NAD-bd_sf"/>
</dbReference>
<organism evidence="1 2">
    <name type="scientific">Mycobacterium innocens</name>
    <dbReference type="NCBI Taxonomy" id="2341083"/>
    <lineage>
        <taxon>Bacteria</taxon>
        <taxon>Bacillati</taxon>
        <taxon>Actinomycetota</taxon>
        <taxon>Actinomycetes</taxon>
        <taxon>Mycobacteriales</taxon>
        <taxon>Mycobacteriaceae</taxon>
        <taxon>Mycobacterium</taxon>
    </lineage>
</organism>
<dbReference type="EMBL" id="UPHQ01000127">
    <property type="protein sequence ID" value="VBA39853.1"/>
    <property type="molecule type" value="Genomic_DNA"/>
</dbReference>
<gene>
    <name evidence="1" type="primary">pao_1</name>
    <name evidence="1" type="ORF">LAUMK13_02784</name>
</gene>